<evidence type="ECO:0000256" key="4">
    <source>
        <dbReference type="ARBA" id="ARBA00022679"/>
    </source>
</evidence>
<dbReference type="STRING" id="218851.A0A2G5DTA4"/>
<dbReference type="InterPro" id="IPR008166">
    <property type="entry name" value="Glyco_transf_92"/>
</dbReference>
<evidence type="ECO:0000256" key="2">
    <source>
        <dbReference type="ARBA" id="ARBA00007647"/>
    </source>
</evidence>
<comment type="similarity">
    <text evidence="2 8">Belongs to the glycosyltransferase 92 family.</text>
</comment>
<dbReference type="PANTHER" id="PTHR21461:SF69">
    <property type="entry name" value="GLYCOSYLTRANSFERASE FAMILY 92 PROTEIN"/>
    <property type="match status" value="1"/>
</dbReference>
<evidence type="ECO:0000256" key="7">
    <source>
        <dbReference type="ARBA" id="ARBA00023136"/>
    </source>
</evidence>
<evidence type="ECO:0000256" key="6">
    <source>
        <dbReference type="ARBA" id="ARBA00022989"/>
    </source>
</evidence>
<evidence type="ECO:0000313" key="9">
    <source>
        <dbReference type="EMBL" id="PIA46741.1"/>
    </source>
</evidence>
<dbReference type="InterPro" id="IPR029044">
    <property type="entry name" value="Nucleotide-diphossugar_trans"/>
</dbReference>
<protein>
    <recommendedName>
        <fullName evidence="8">Glycosyltransferase family 92 protein</fullName>
        <ecNumber evidence="8">2.4.1.-</ecNumber>
    </recommendedName>
</protein>
<dbReference type="OrthoDB" id="2526284at2759"/>
<evidence type="ECO:0000256" key="1">
    <source>
        <dbReference type="ARBA" id="ARBA00004167"/>
    </source>
</evidence>
<dbReference type="PANTHER" id="PTHR21461">
    <property type="entry name" value="GLYCOSYLTRANSFERASE FAMILY 92 PROTEIN"/>
    <property type="match status" value="1"/>
</dbReference>
<keyword evidence="4 8" id="KW-0808">Transferase</keyword>
<feature type="transmembrane region" description="Helical" evidence="8">
    <location>
        <begin position="7"/>
        <end position="29"/>
    </location>
</feature>
<keyword evidence="3 8" id="KW-0328">Glycosyltransferase</keyword>
<keyword evidence="6 8" id="KW-1133">Transmembrane helix</keyword>
<comment type="subcellular location">
    <subcellularLocation>
        <location evidence="1">Membrane</location>
        <topology evidence="1">Single-pass membrane protein</topology>
    </subcellularLocation>
</comment>
<dbReference type="GO" id="GO:0016757">
    <property type="term" value="F:glycosyltransferase activity"/>
    <property type="evidence" value="ECO:0007669"/>
    <property type="project" value="UniProtKB-UniRule"/>
</dbReference>
<gene>
    <name evidence="9" type="ORF">AQUCO_01500351v1</name>
</gene>
<accession>A0A2G5DTA4</accession>
<evidence type="ECO:0000256" key="3">
    <source>
        <dbReference type="ARBA" id="ARBA00022676"/>
    </source>
</evidence>
<dbReference type="GO" id="GO:0005737">
    <property type="term" value="C:cytoplasm"/>
    <property type="evidence" value="ECO:0007669"/>
    <property type="project" value="TreeGrafter"/>
</dbReference>
<evidence type="ECO:0000313" key="10">
    <source>
        <dbReference type="Proteomes" id="UP000230069"/>
    </source>
</evidence>
<dbReference type="SUPFAM" id="SSF53448">
    <property type="entry name" value="Nucleotide-diphospho-sugar transferases"/>
    <property type="match status" value="1"/>
</dbReference>
<dbReference type="Pfam" id="PF01697">
    <property type="entry name" value="Glyco_transf_92"/>
    <property type="match status" value="1"/>
</dbReference>
<dbReference type="FunCoup" id="A0A2G5DTA4">
    <property type="interactions" value="1"/>
</dbReference>
<sequence>MRRKPRTTLLILITIIILFAFFSLNLNLFSTSNQQIIFPKPTTTLTNHKPNSLLLSIKEEDHLIHRHVISSPSSSSLFNTNPDSILLPDWEILLIIPSSSSSSSIDHDQFTCVFQNNYTSPAKLAGILPFNNRQTFKCILPFKVRRLRPFYSPILTTTSSPVNNSSSPIELFRWRFLTYESISTETDVILFVKGVNNRQGVNRLPQDLNCVFFNAVNNNSVKTAVISSNQEVFRCHHPYQKNIGEENVKVSLEIVTNVSFVIPSVAYYTPLQRNVVEREEKLLICACTMVYNVAKFLKEWVIYSSKIGVEKFLLYDNGSDDDVEKVVNELREKGYHVDIIYWPWSKTQEAGFSHCATYANDTCTWMMYIDVDEFIYSPSWLNSSSHSRMLKSLLPRRRRRSSHPIGQIMIKCYEFGPSNQNSHPINGVIQGYTCRSRIEQRHKSIVLLDAIDISLLNVIHHFQLKKGYRVKKLSLDEGVVNHYKYQAWSEFKTKFRRRVSAYVVDWKQGVNPKSKDRTPGLGFEPVEPKGWAKRFCDVHDYRLQEATRRWFGLRSGSEYKMSWNDL</sequence>
<dbReference type="AlphaFoldDB" id="A0A2G5DTA4"/>
<evidence type="ECO:0000256" key="8">
    <source>
        <dbReference type="RuleBase" id="RU366017"/>
    </source>
</evidence>
<reference evidence="9 10" key="1">
    <citation type="submission" date="2017-09" db="EMBL/GenBank/DDBJ databases">
        <title>WGS assembly of Aquilegia coerulea Goldsmith.</title>
        <authorList>
            <person name="Hodges S."/>
            <person name="Kramer E."/>
            <person name="Nordborg M."/>
            <person name="Tomkins J."/>
            <person name="Borevitz J."/>
            <person name="Derieg N."/>
            <person name="Yan J."/>
            <person name="Mihaltcheva S."/>
            <person name="Hayes R.D."/>
            <person name="Rokhsar D."/>
        </authorList>
    </citation>
    <scope>NUCLEOTIDE SEQUENCE [LARGE SCALE GENOMIC DNA]</scope>
    <source>
        <strain evidence="10">cv. Goldsmith</strain>
    </source>
</reference>
<dbReference type="Proteomes" id="UP000230069">
    <property type="component" value="Unassembled WGS sequence"/>
</dbReference>
<dbReference type="EC" id="2.4.1.-" evidence="8"/>
<keyword evidence="10" id="KW-1185">Reference proteome</keyword>
<keyword evidence="7 8" id="KW-0472">Membrane</keyword>
<dbReference type="GO" id="GO:0016020">
    <property type="term" value="C:membrane"/>
    <property type="evidence" value="ECO:0007669"/>
    <property type="project" value="UniProtKB-SubCell"/>
</dbReference>
<dbReference type="InParanoid" id="A0A2G5DTA4"/>
<keyword evidence="5 8" id="KW-0812">Transmembrane</keyword>
<dbReference type="EMBL" id="KZ305032">
    <property type="protein sequence ID" value="PIA46741.1"/>
    <property type="molecule type" value="Genomic_DNA"/>
</dbReference>
<evidence type="ECO:0000256" key="5">
    <source>
        <dbReference type="ARBA" id="ARBA00022692"/>
    </source>
</evidence>
<proteinExistence type="inferred from homology"/>
<name>A0A2G5DTA4_AQUCA</name>
<organism evidence="9 10">
    <name type="scientific">Aquilegia coerulea</name>
    <name type="common">Rocky mountain columbine</name>
    <dbReference type="NCBI Taxonomy" id="218851"/>
    <lineage>
        <taxon>Eukaryota</taxon>
        <taxon>Viridiplantae</taxon>
        <taxon>Streptophyta</taxon>
        <taxon>Embryophyta</taxon>
        <taxon>Tracheophyta</taxon>
        <taxon>Spermatophyta</taxon>
        <taxon>Magnoliopsida</taxon>
        <taxon>Ranunculales</taxon>
        <taxon>Ranunculaceae</taxon>
        <taxon>Thalictroideae</taxon>
        <taxon>Aquilegia</taxon>
    </lineage>
</organism>